<keyword evidence="5" id="KW-0131">Cell cycle</keyword>
<evidence type="ECO:0000256" key="1">
    <source>
        <dbReference type="ARBA" id="ARBA00004300"/>
    </source>
</evidence>
<dbReference type="VEuPathDB" id="MicrosporidiaDB:M896_011130"/>
<feature type="region of interest" description="Disordered" evidence="6">
    <location>
        <begin position="306"/>
        <end position="325"/>
    </location>
</feature>
<dbReference type="Gene3D" id="2.170.210.20">
    <property type="entry name" value="Spindle assembly abnormal protein 6, N-terminal domain"/>
    <property type="match status" value="1"/>
</dbReference>
<reference evidence="8 9" key="1">
    <citation type="journal article" date="2014" name="MBio">
        <title>The Ordospora colligata genome; evolution of extreme reduction in microsporidia and host-to-parasite horizontal gene transfer.</title>
        <authorList>
            <person name="Pombert J.-F."/>
            <person name="Haag K.L."/>
            <person name="Beidas S."/>
            <person name="Ebert D."/>
            <person name="Keeling P.J."/>
        </authorList>
    </citation>
    <scope>NUCLEOTIDE SEQUENCE [LARGE SCALE GENOMIC DNA]</scope>
    <source>
        <strain evidence="8 9">OC4</strain>
    </source>
</reference>
<dbReference type="OrthoDB" id="49058at2759"/>
<dbReference type="HOGENOM" id="CLU_738101_0_0_1"/>
<dbReference type="GeneID" id="26260956"/>
<sequence>MRESIFSGKVPITCPSDEIPWQMKCEMVRSDDGVEIRLIDTRDMFTFYLNAISPSDFYVMKREQDIIVDYDRFVNVLVKMLHGLQNGRLSGIFSRETNRFVFVEKDEFRNIVRLELQFSKPDESHYKQYLGDILGRMESDNIRLIKENEMLREKCKGYERDAKERRRYLEEELAKAQKKAEKLFKENAGFIESMKSSNEDLSKLNNRIYELEKENSKLQYDLEKLKLQEVKNASLVEKTQEIDEENRKLKNEINTANEIIRKCMDEVAQMKSSSAENDERTKDIRSENKKLKTELDALRNKVKDLDDKHKRMSDDSKAKDSRLKDLEIENGKLVKKLENAQSVYSHFYSKNIENPGPGIYSDNESLFSIVPESPPH</sequence>
<gene>
    <name evidence="8" type="ORF">M896_011130</name>
</gene>
<dbReference type="InterPro" id="IPR032396">
    <property type="entry name" value="SAS-6_N"/>
</dbReference>
<dbReference type="STRING" id="1354746.A0A0B2UMF2"/>
<dbReference type="RefSeq" id="XP_014564501.1">
    <property type="nucleotide sequence ID" value="XM_014709015.1"/>
</dbReference>
<comment type="subcellular location">
    <subcellularLocation>
        <location evidence="1">Cytoplasm</location>
        <location evidence="1">Cytoskeleton</location>
        <location evidence="1">Microtubule organizing center</location>
        <location evidence="1">Centrosome</location>
    </subcellularLocation>
</comment>
<keyword evidence="2" id="KW-0963">Cytoplasm</keyword>
<dbReference type="Proteomes" id="UP000031056">
    <property type="component" value="Unassembled WGS sequence"/>
</dbReference>
<accession>A0A0B2UMF2</accession>
<keyword evidence="9" id="KW-1185">Reference proteome</keyword>
<evidence type="ECO:0000256" key="3">
    <source>
        <dbReference type="ARBA" id="ARBA00023054"/>
    </source>
</evidence>
<evidence type="ECO:0000313" key="8">
    <source>
        <dbReference type="EMBL" id="KHN70459.1"/>
    </source>
</evidence>
<dbReference type="AlphaFoldDB" id="A0A0B2UMF2"/>
<evidence type="ECO:0000259" key="7">
    <source>
        <dbReference type="Pfam" id="PF16531"/>
    </source>
</evidence>
<dbReference type="EMBL" id="JOKQ01000001">
    <property type="protein sequence ID" value="KHN70459.1"/>
    <property type="molecule type" value="Genomic_DNA"/>
</dbReference>
<protein>
    <recommendedName>
        <fullName evidence="7">Spindle assembly abnormal protein 6 N-terminal domain-containing protein</fullName>
    </recommendedName>
</protein>
<dbReference type="PANTHER" id="PTHR44281">
    <property type="entry name" value="SPINDLE ASSEMBLY ABNORMAL PROTEIN 6 HOMOLOG"/>
    <property type="match status" value="1"/>
</dbReference>
<evidence type="ECO:0000256" key="6">
    <source>
        <dbReference type="SAM" id="MobiDB-lite"/>
    </source>
</evidence>
<proteinExistence type="predicted"/>
<evidence type="ECO:0000256" key="2">
    <source>
        <dbReference type="ARBA" id="ARBA00022490"/>
    </source>
</evidence>
<evidence type="ECO:0000256" key="4">
    <source>
        <dbReference type="ARBA" id="ARBA00023212"/>
    </source>
</evidence>
<dbReference type="Pfam" id="PF16531">
    <property type="entry name" value="SAS-6_N"/>
    <property type="match status" value="1"/>
</dbReference>
<evidence type="ECO:0000256" key="5">
    <source>
        <dbReference type="ARBA" id="ARBA00023306"/>
    </source>
</evidence>
<comment type="caution">
    <text evidence="8">The sequence shown here is derived from an EMBL/GenBank/DDBJ whole genome shotgun (WGS) entry which is preliminary data.</text>
</comment>
<dbReference type="PANTHER" id="PTHR44281:SF2">
    <property type="entry name" value="SPINDLE ASSEMBLY ABNORMAL PROTEIN 6 HOMOLOG"/>
    <property type="match status" value="1"/>
</dbReference>
<keyword evidence="4" id="KW-0206">Cytoskeleton</keyword>
<feature type="domain" description="Spindle assembly abnormal protein 6 N-terminal" evidence="7">
    <location>
        <begin position="5"/>
        <end position="118"/>
    </location>
</feature>
<keyword evidence="3" id="KW-0175">Coiled coil</keyword>
<dbReference type="InParanoid" id="A0A0B2UMF2"/>
<evidence type="ECO:0000313" key="9">
    <source>
        <dbReference type="Proteomes" id="UP000031056"/>
    </source>
</evidence>
<dbReference type="InterPro" id="IPR038558">
    <property type="entry name" value="SAS-6_N_sf"/>
</dbReference>
<name>A0A0B2UMF2_9MICR</name>
<organism evidence="8 9">
    <name type="scientific">Ordospora colligata OC4</name>
    <dbReference type="NCBI Taxonomy" id="1354746"/>
    <lineage>
        <taxon>Eukaryota</taxon>
        <taxon>Fungi</taxon>
        <taxon>Fungi incertae sedis</taxon>
        <taxon>Microsporidia</taxon>
        <taxon>Ordosporidae</taxon>
        <taxon>Ordospora</taxon>
    </lineage>
</organism>